<proteinExistence type="predicted"/>
<gene>
    <name evidence="1" type="ORF">LITE_LOCUS10691</name>
</gene>
<keyword evidence="2" id="KW-1185">Reference proteome</keyword>
<protein>
    <submittedName>
        <fullName evidence="1">Uncharacterized protein</fullName>
    </submittedName>
</protein>
<reference evidence="1" key="1">
    <citation type="submission" date="2022-08" db="EMBL/GenBank/DDBJ databases">
        <authorList>
            <person name="Gutierrez-Valencia J."/>
        </authorList>
    </citation>
    <scope>NUCLEOTIDE SEQUENCE</scope>
</reference>
<accession>A0AAV0IRK7</accession>
<name>A0AAV0IRK7_9ROSI</name>
<dbReference type="Proteomes" id="UP001154282">
    <property type="component" value="Unassembled WGS sequence"/>
</dbReference>
<sequence>MASSLLSNIDLSYIDFMEQFIGLPNARSIEVLGLNDNGRGFLRYIFGLNNSHQVPCSCFD</sequence>
<comment type="caution">
    <text evidence="1">The sequence shown here is derived from an EMBL/GenBank/DDBJ whole genome shotgun (WGS) entry which is preliminary data.</text>
</comment>
<organism evidence="1 2">
    <name type="scientific">Linum tenue</name>
    <dbReference type="NCBI Taxonomy" id="586396"/>
    <lineage>
        <taxon>Eukaryota</taxon>
        <taxon>Viridiplantae</taxon>
        <taxon>Streptophyta</taxon>
        <taxon>Embryophyta</taxon>
        <taxon>Tracheophyta</taxon>
        <taxon>Spermatophyta</taxon>
        <taxon>Magnoliopsida</taxon>
        <taxon>eudicotyledons</taxon>
        <taxon>Gunneridae</taxon>
        <taxon>Pentapetalae</taxon>
        <taxon>rosids</taxon>
        <taxon>fabids</taxon>
        <taxon>Malpighiales</taxon>
        <taxon>Linaceae</taxon>
        <taxon>Linum</taxon>
    </lineage>
</organism>
<evidence type="ECO:0000313" key="2">
    <source>
        <dbReference type="Proteomes" id="UP001154282"/>
    </source>
</evidence>
<dbReference type="EMBL" id="CAMGYJ010000004">
    <property type="protein sequence ID" value="CAI0400290.1"/>
    <property type="molecule type" value="Genomic_DNA"/>
</dbReference>
<evidence type="ECO:0000313" key="1">
    <source>
        <dbReference type="EMBL" id="CAI0400290.1"/>
    </source>
</evidence>
<dbReference type="AlphaFoldDB" id="A0AAV0IRK7"/>